<dbReference type="Gene3D" id="3.40.640.10">
    <property type="entry name" value="Type I PLP-dependent aspartate aminotransferase-like (Major domain)"/>
    <property type="match status" value="1"/>
</dbReference>
<dbReference type="InterPro" id="IPR004839">
    <property type="entry name" value="Aminotransferase_I/II_large"/>
</dbReference>
<dbReference type="InterPro" id="IPR015422">
    <property type="entry name" value="PyrdxlP-dep_Trfase_small"/>
</dbReference>
<evidence type="ECO:0000256" key="1">
    <source>
        <dbReference type="ARBA" id="ARBA00001933"/>
    </source>
</evidence>
<evidence type="ECO:0000313" key="7">
    <source>
        <dbReference type="Proteomes" id="UP000823749"/>
    </source>
</evidence>
<comment type="cofactor">
    <cofactor evidence="1">
        <name>pyridoxal 5'-phosphate</name>
        <dbReference type="ChEBI" id="CHEBI:597326"/>
    </cofactor>
</comment>
<evidence type="ECO:0000256" key="4">
    <source>
        <dbReference type="ARBA" id="ARBA00022898"/>
    </source>
</evidence>
<dbReference type="Gene3D" id="3.90.1150.10">
    <property type="entry name" value="Aspartate Aminotransferase, domain 1"/>
    <property type="match status" value="1"/>
</dbReference>
<dbReference type="InterPro" id="IPR015421">
    <property type="entry name" value="PyrdxlP-dep_Trfase_major"/>
</dbReference>
<evidence type="ECO:0000259" key="5">
    <source>
        <dbReference type="Pfam" id="PF00155"/>
    </source>
</evidence>
<comment type="caution">
    <text evidence="6">The sequence shown here is derived from an EMBL/GenBank/DDBJ whole genome shotgun (WGS) entry which is preliminary data.</text>
</comment>
<organism evidence="6 7">
    <name type="scientific">Rhododendron griersonianum</name>
    <dbReference type="NCBI Taxonomy" id="479676"/>
    <lineage>
        <taxon>Eukaryota</taxon>
        <taxon>Viridiplantae</taxon>
        <taxon>Streptophyta</taxon>
        <taxon>Embryophyta</taxon>
        <taxon>Tracheophyta</taxon>
        <taxon>Spermatophyta</taxon>
        <taxon>Magnoliopsida</taxon>
        <taxon>eudicotyledons</taxon>
        <taxon>Gunneridae</taxon>
        <taxon>Pentapetalae</taxon>
        <taxon>asterids</taxon>
        <taxon>Ericales</taxon>
        <taxon>Ericaceae</taxon>
        <taxon>Ericoideae</taxon>
        <taxon>Rhodoreae</taxon>
        <taxon>Rhododendron</taxon>
    </lineage>
</organism>
<dbReference type="CDD" id="cd00609">
    <property type="entry name" value="AAT_like"/>
    <property type="match status" value="1"/>
</dbReference>
<dbReference type="EMBL" id="JACTNZ010000005">
    <property type="protein sequence ID" value="KAG5548300.1"/>
    <property type="molecule type" value="Genomic_DNA"/>
</dbReference>
<protein>
    <recommendedName>
        <fullName evidence="5">Aminotransferase class I/classII large domain-containing protein</fullName>
    </recommendedName>
</protein>
<feature type="domain" description="Aminotransferase class I/classII large" evidence="5">
    <location>
        <begin position="47"/>
        <end position="107"/>
    </location>
</feature>
<keyword evidence="7" id="KW-1185">Reference proteome</keyword>
<keyword evidence="2" id="KW-0032">Aminotransferase</keyword>
<dbReference type="InterPro" id="IPR019942">
    <property type="entry name" value="DapL/ALD1"/>
</dbReference>
<evidence type="ECO:0000313" key="6">
    <source>
        <dbReference type="EMBL" id="KAG5548300.1"/>
    </source>
</evidence>
<dbReference type="Pfam" id="PF00155">
    <property type="entry name" value="Aminotran_1_2"/>
    <property type="match status" value="1"/>
</dbReference>
<proteinExistence type="predicted"/>
<keyword evidence="4" id="KW-0663">Pyridoxal phosphate</keyword>
<accession>A0AAV6K7G4</accession>
<dbReference type="AlphaFoldDB" id="A0AAV6K7G4"/>
<dbReference type="InterPro" id="IPR015424">
    <property type="entry name" value="PyrdxlP-dep_Trfase"/>
</dbReference>
<evidence type="ECO:0000256" key="3">
    <source>
        <dbReference type="ARBA" id="ARBA00022679"/>
    </source>
</evidence>
<sequence>MGQTGQYQNNVGYGNIEYMKCTPENGFFPDLSSVSLERMSYFFGEYMKCTPENGFFPDLSSLSRTDVIFFCSPNNPTGSAALRNQLTQLVLFAKDNGSVIIYDSAYALCWTVVPKELQFSDGFPVAKDFNRIVCTCFNGASNIAQAGDLACLSPEGLEAMQEVIGFYKENTRIKVDTFKSFGFNVYGGKNAPYVWVHFPGQSSWDVFEEILEKTHVLTTPGSGFGSM</sequence>
<dbReference type="SUPFAM" id="SSF53383">
    <property type="entry name" value="PLP-dependent transferases"/>
    <property type="match status" value="1"/>
</dbReference>
<keyword evidence="3" id="KW-0808">Transferase</keyword>
<evidence type="ECO:0000256" key="2">
    <source>
        <dbReference type="ARBA" id="ARBA00022576"/>
    </source>
</evidence>
<name>A0AAV6K7G4_9ERIC</name>
<dbReference type="Proteomes" id="UP000823749">
    <property type="component" value="Chromosome 5"/>
</dbReference>
<gene>
    <name evidence="6" type="ORF">RHGRI_013860</name>
</gene>
<dbReference type="GO" id="GO:0030170">
    <property type="term" value="F:pyridoxal phosphate binding"/>
    <property type="evidence" value="ECO:0007669"/>
    <property type="project" value="InterPro"/>
</dbReference>
<dbReference type="PANTHER" id="PTHR43144">
    <property type="entry name" value="AMINOTRANSFERASE"/>
    <property type="match status" value="1"/>
</dbReference>
<reference evidence="6" key="1">
    <citation type="submission" date="2020-08" db="EMBL/GenBank/DDBJ databases">
        <title>Plant Genome Project.</title>
        <authorList>
            <person name="Zhang R.-G."/>
        </authorList>
    </citation>
    <scope>NUCLEOTIDE SEQUENCE</scope>
    <source>
        <strain evidence="6">WSP0</strain>
        <tissue evidence="6">Leaf</tissue>
    </source>
</reference>
<dbReference type="GO" id="GO:0008483">
    <property type="term" value="F:transaminase activity"/>
    <property type="evidence" value="ECO:0007669"/>
    <property type="project" value="UniProtKB-KW"/>
</dbReference>